<dbReference type="PROSITE" id="PS52002">
    <property type="entry name" value="SM"/>
    <property type="match status" value="1"/>
</dbReference>
<evidence type="ECO:0000259" key="10">
    <source>
        <dbReference type="PROSITE" id="PS52002"/>
    </source>
</evidence>
<evidence type="ECO:0000313" key="12">
    <source>
        <dbReference type="Proteomes" id="UP001165080"/>
    </source>
</evidence>
<protein>
    <recommendedName>
        <fullName evidence="10">Sm domain-containing protein</fullName>
    </recommendedName>
</protein>
<organism evidence="11 12">
    <name type="scientific">Pleodorina starrii</name>
    <dbReference type="NCBI Taxonomy" id="330485"/>
    <lineage>
        <taxon>Eukaryota</taxon>
        <taxon>Viridiplantae</taxon>
        <taxon>Chlorophyta</taxon>
        <taxon>core chlorophytes</taxon>
        <taxon>Chlorophyceae</taxon>
        <taxon>CS clade</taxon>
        <taxon>Chlamydomonadales</taxon>
        <taxon>Volvocaceae</taxon>
        <taxon>Pleodorina</taxon>
    </lineage>
</organism>
<keyword evidence="4" id="KW-0507">mRNA processing</keyword>
<dbReference type="InterPro" id="IPR034099">
    <property type="entry name" value="SmD3"/>
</dbReference>
<dbReference type="InterPro" id="IPR044849">
    <property type="entry name" value="CASTOR/POLLUX/SYM8-like"/>
</dbReference>
<proteinExistence type="inferred from homology"/>
<feature type="region of interest" description="Disordered" evidence="8">
    <location>
        <begin position="1016"/>
        <end position="1058"/>
    </location>
</feature>
<dbReference type="PANTHER" id="PTHR31563:SF10">
    <property type="entry name" value="ION CHANNEL POLLUX-RELATED"/>
    <property type="match status" value="1"/>
</dbReference>
<dbReference type="FunFam" id="2.30.30.100:FF:000002">
    <property type="entry name" value="Small nuclear ribonucleoprotein Sm D3"/>
    <property type="match status" value="1"/>
</dbReference>
<evidence type="ECO:0000313" key="11">
    <source>
        <dbReference type="EMBL" id="GLC48212.1"/>
    </source>
</evidence>
<dbReference type="GO" id="GO:0006811">
    <property type="term" value="P:monoatomic ion transport"/>
    <property type="evidence" value="ECO:0007669"/>
    <property type="project" value="InterPro"/>
</dbReference>
<feature type="transmembrane region" description="Helical" evidence="9">
    <location>
        <begin position="176"/>
        <end position="194"/>
    </location>
</feature>
<evidence type="ECO:0000256" key="7">
    <source>
        <dbReference type="ARBA" id="ARBA00023274"/>
    </source>
</evidence>
<dbReference type="GO" id="GO:0000387">
    <property type="term" value="P:spliceosomal snRNP assembly"/>
    <property type="evidence" value="ECO:0007669"/>
    <property type="project" value="InterPro"/>
</dbReference>
<feature type="compositionally biased region" description="Low complexity" evidence="8">
    <location>
        <begin position="544"/>
        <end position="555"/>
    </location>
</feature>
<keyword evidence="5" id="KW-0508">mRNA splicing</keyword>
<comment type="similarity">
    <text evidence="3">Belongs to the snRNP core protein family.</text>
</comment>
<feature type="compositionally biased region" description="Polar residues" evidence="8">
    <location>
        <begin position="789"/>
        <end position="804"/>
    </location>
</feature>
<comment type="subcellular location">
    <subcellularLocation>
        <location evidence="2">Cytoplasm</location>
        <location evidence="2">Cytosol</location>
    </subcellularLocation>
    <subcellularLocation>
        <location evidence="1">Nucleus</location>
    </subcellularLocation>
</comment>
<evidence type="ECO:0000256" key="6">
    <source>
        <dbReference type="ARBA" id="ARBA00023242"/>
    </source>
</evidence>
<feature type="compositionally biased region" description="Low complexity" evidence="8">
    <location>
        <begin position="1458"/>
        <end position="1469"/>
    </location>
</feature>
<comment type="caution">
    <text evidence="11">The sequence shown here is derived from an EMBL/GenBank/DDBJ whole genome shotgun (WGS) entry which is preliminary data.</text>
</comment>
<feature type="region of interest" description="Disordered" evidence="8">
    <location>
        <begin position="1442"/>
        <end position="1469"/>
    </location>
</feature>
<gene>
    <name evidence="11" type="primary">PLEST000762</name>
    <name evidence="11" type="ORF">PLESTB_000071200</name>
</gene>
<sequence>MATSQKGIGIPVKLLHEAEGHVVTVELKSGEMYRGELFEAEDNMNCQLKDVTATGRDGRVSQLAHIFIRGSRVRFFIIPDMLKNAPMFKRIDPKFKNKNMALGVGGRGRAAAVRAAAKAKTGPSGRGRGRLDSFSSRLLHMTILDFRLRLLLLAALTLPFILLGGCVHALASGHPWTTSVYLVYGLLFRVPALGAVRQDEPAASALVLNAVFLFGTFGFAILLGLIGEEVKGTVKALRAGGTPLDLYEHVVLLNFTSDATAVALLRQMAEDVAKPGSPLYGRPIVVLASPPPAAAGPALVAAAGCAQQSSVGGGGGDVEGVMKHVVADALQGCGSCEWHLRVGSSCRTDDLARVCAATASYIVLLADPRVATSADATAAGAASSLQAQSLMCLSLALSQPVAPLSAGGGGCAWRGARGRTATGGGGGSITAWGATSHPRQQVTIVVQSPADVAQPLPPSGVPPGYPSQSRGPIATFRAVATAEGSRPQVIEVCDRGIVDRLVAQTVLQPGVATVLARLFGGSAGQGGGGFRWVEWPGFPSVTPTDATASTTTAATKGGASHRAVAGKGSDGFRVGNTGGLALMRTGLRQRRLFALPRTLSYSASPRSLGAAEVATTASSTARGTTVTAAGGGGAHGADIDHDASTSPATEPAVRTDIPSVARQRSSSCWERCTFNLSRCTSTDPSASRTSLLSFASAAFTALYSSMTADSALAAELEAIAPPDTSAMRPGGGATTPLASTPYHPKAAPLQARPGICSSSSATFGEVRAALADFTTAEAATERETRSSSWCRQQPNSPSSFNATSFGGSGYPQLLSSSTSLRGLQGSMPVLVGYMSGATGTLRLNPRDASPVYPGDKLVLLVSEQAEAERGIPRMGSCLWGKDGSRSLSRHCSNRSSCDINRSGGGGGGRGWMFWGRSCGAKAAIAQKEIMMTGDSSASSASNAARTSECNVSGGSKLLFSSSDTKAVAAAMFRNTAGPAAPPPLQAWYSGPPEQDVGCPDLDDTVAPELNDSVTDVRPSAADSAAAYDDCRGDTNGTAEATPWRASSAGPGRVRPTACTPTAPPSYIIVISRTATAVREVVAGLQEFAPAGSTIVLVTHEPGLGVRQLSADIPTFTRVTAKPAPSAATAISASASAVDASSGGGGSSTPAPTLDTDACMASVLTKADTTGAVNNSRTTVRYCPSSSWPVGEADLVIAGLASATAVLVGRDSGLQPHEADAIALSVVLQLHQTLTDPTRSPLRRCPPSPQHPSNSNGAHATTPTVFASTSAAAALSSAAGVPQGMENPFARQLVCAVAQGSAEPAGNRAAAAAAAATFAAAESSPAPLHVVVCLHNTRARDTLKSFLKGLNMQQAHFTLEALVPEEYRALLLAGVVRHPQSHAIMTDLLSDRPGAPEVYIVPPARLMVAAASLGLNNDTTSSGGMCPYDNLAVGSRTFQQLNPGAQTGDQVRRSTPHVAQKQAGARQQPPQAAHLWTAGLSGWCFRDVAQAARACGCTAIGVLRGSTVMDGLPGTNSIGGKGRFLQLAPCPDVPLELATEDRLVVLAAGPV</sequence>
<feature type="compositionally biased region" description="Low complexity" evidence="8">
    <location>
        <begin position="614"/>
        <end position="628"/>
    </location>
</feature>
<evidence type="ECO:0000256" key="2">
    <source>
        <dbReference type="ARBA" id="ARBA00004514"/>
    </source>
</evidence>
<keyword evidence="12" id="KW-1185">Reference proteome</keyword>
<feature type="region of interest" description="Disordered" evidence="8">
    <location>
        <begin position="614"/>
        <end position="654"/>
    </location>
</feature>
<feature type="region of interest" description="Disordered" evidence="8">
    <location>
        <begin position="777"/>
        <end position="804"/>
    </location>
</feature>
<evidence type="ECO:0000256" key="5">
    <source>
        <dbReference type="ARBA" id="ARBA00023187"/>
    </source>
</evidence>
<dbReference type="SUPFAM" id="SSF50182">
    <property type="entry name" value="Sm-like ribonucleoproteins"/>
    <property type="match status" value="1"/>
</dbReference>
<dbReference type="GO" id="GO:0005681">
    <property type="term" value="C:spliceosomal complex"/>
    <property type="evidence" value="ECO:0007669"/>
    <property type="project" value="InterPro"/>
</dbReference>
<dbReference type="GO" id="GO:0005829">
    <property type="term" value="C:cytosol"/>
    <property type="evidence" value="ECO:0007669"/>
    <property type="project" value="UniProtKB-SubCell"/>
</dbReference>
<evidence type="ECO:0000256" key="4">
    <source>
        <dbReference type="ARBA" id="ARBA00022664"/>
    </source>
</evidence>
<keyword evidence="9" id="KW-0472">Membrane</keyword>
<feature type="domain" description="Sm" evidence="10">
    <location>
        <begin position="10"/>
        <end position="82"/>
    </location>
</feature>
<dbReference type="GO" id="GO:0003723">
    <property type="term" value="F:RNA binding"/>
    <property type="evidence" value="ECO:0007669"/>
    <property type="project" value="InterPro"/>
</dbReference>
<dbReference type="InterPro" id="IPR001163">
    <property type="entry name" value="Sm_dom_euk/arc"/>
</dbReference>
<dbReference type="Pfam" id="PF01423">
    <property type="entry name" value="LSM"/>
    <property type="match status" value="1"/>
</dbReference>
<keyword evidence="9" id="KW-0812">Transmembrane</keyword>
<evidence type="ECO:0000256" key="3">
    <source>
        <dbReference type="ARBA" id="ARBA00008146"/>
    </source>
</evidence>
<feature type="region of interest" description="Disordered" evidence="8">
    <location>
        <begin position="1234"/>
        <end position="1261"/>
    </location>
</feature>
<feature type="transmembrane region" description="Helical" evidence="9">
    <location>
        <begin position="150"/>
        <end position="170"/>
    </location>
</feature>
<dbReference type="Gene3D" id="2.30.30.100">
    <property type="match status" value="1"/>
</dbReference>
<reference evidence="11 12" key="1">
    <citation type="journal article" date="2023" name="Commun. Biol.">
        <title>Reorganization of the ancestral sex-determining regions during the evolution of trioecy in Pleodorina starrii.</title>
        <authorList>
            <person name="Takahashi K."/>
            <person name="Suzuki S."/>
            <person name="Kawai-Toyooka H."/>
            <person name="Yamamoto K."/>
            <person name="Hamaji T."/>
            <person name="Ootsuki R."/>
            <person name="Yamaguchi H."/>
            <person name="Kawachi M."/>
            <person name="Higashiyama T."/>
            <person name="Nozaki H."/>
        </authorList>
    </citation>
    <scope>NUCLEOTIDE SEQUENCE [LARGE SCALE GENOMIC DNA]</scope>
    <source>
        <strain evidence="11 12">NIES-4479</strain>
    </source>
</reference>
<dbReference type="SMART" id="SM00651">
    <property type="entry name" value="Sm"/>
    <property type="match status" value="1"/>
</dbReference>
<evidence type="ECO:0000256" key="1">
    <source>
        <dbReference type="ARBA" id="ARBA00004123"/>
    </source>
</evidence>
<evidence type="ECO:0000256" key="8">
    <source>
        <dbReference type="SAM" id="MobiDB-lite"/>
    </source>
</evidence>
<name>A0A9W6B9W2_9CHLO</name>
<dbReference type="Proteomes" id="UP001165080">
    <property type="component" value="Unassembled WGS sequence"/>
</dbReference>
<dbReference type="CDD" id="cd01721">
    <property type="entry name" value="Sm_D3"/>
    <property type="match status" value="1"/>
</dbReference>
<feature type="transmembrane region" description="Helical" evidence="9">
    <location>
        <begin position="206"/>
        <end position="226"/>
    </location>
</feature>
<accession>A0A9W6B9W2</accession>
<dbReference type="InterPro" id="IPR047575">
    <property type="entry name" value="Sm"/>
</dbReference>
<evidence type="ECO:0000256" key="9">
    <source>
        <dbReference type="SAM" id="Phobius"/>
    </source>
</evidence>
<keyword evidence="7" id="KW-0687">Ribonucleoprotein</keyword>
<feature type="region of interest" description="Disordered" evidence="8">
    <location>
        <begin position="544"/>
        <end position="564"/>
    </location>
</feature>
<dbReference type="PANTHER" id="PTHR31563">
    <property type="entry name" value="ION CHANNEL POLLUX-RELATED"/>
    <property type="match status" value="1"/>
</dbReference>
<dbReference type="EMBL" id="BRXU01000001">
    <property type="protein sequence ID" value="GLC48212.1"/>
    <property type="molecule type" value="Genomic_DNA"/>
</dbReference>
<keyword evidence="9" id="KW-1133">Transmembrane helix</keyword>
<keyword evidence="6" id="KW-0539">Nucleus</keyword>
<dbReference type="InterPro" id="IPR010920">
    <property type="entry name" value="LSM_dom_sf"/>
</dbReference>